<comment type="caution">
    <text evidence="1">The sequence shown here is derived from an EMBL/GenBank/DDBJ whole genome shotgun (WGS) entry which is preliminary data.</text>
</comment>
<dbReference type="EMBL" id="JAOYFB010000003">
    <property type="protein sequence ID" value="KAK4012146.1"/>
    <property type="molecule type" value="Genomic_DNA"/>
</dbReference>
<accession>A0ABQ9ZGV3</accession>
<dbReference type="Proteomes" id="UP001234178">
    <property type="component" value="Unassembled WGS sequence"/>
</dbReference>
<gene>
    <name evidence="1" type="ORF">OUZ56_021245</name>
</gene>
<name>A0ABQ9ZGV3_9CRUS</name>
<proteinExistence type="predicted"/>
<evidence type="ECO:0000313" key="1">
    <source>
        <dbReference type="EMBL" id="KAK4012146.1"/>
    </source>
</evidence>
<keyword evidence="2" id="KW-1185">Reference proteome</keyword>
<sequence>MKYYYTTSLALSQSLYGQRQALPSSETKQIALECSRYMCTRKKKAIIYKSIKIKEPCVCMYNSIKMSPFRLALNTEPRRTYELKKSDSRDSFYFFVVWRPCDLSLPSESLKKGYIRTCLVSETAQRINRCVMIRKWNESPTLLENLEKKKNDYLIYTTS</sequence>
<evidence type="ECO:0000313" key="2">
    <source>
        <dbReference type="Proteomes" id="UP001234178"/>
    </source>
</evidence>
<reference evidence="1 2" key="1">
    <citation type="journal article" date="2023" name="Nucleic Acids Res.">
        <title>The hologenome of Daphnia magna reveals possible DNA methylation and microbiome-mediated evolution of the host genome.</title>
        <authorList>
            <person name="Chaturvedi A."/>
            <person name="Li X."/>
            <person name="Dhandapani V."/>
            <person name="Marshall H."/>
            <person name="Kissane S."/>
            <person name="Cuenca-Cambronero M."/>
            <person name="Asole G."/>
            <person name="Calvet F."/>
            <person name="Ruiz-Romero M."/>
            <person name="Marangio P."/>
            <person name="Guigo R."/>
            <person name="Rago D."/>
            <person name="Mirbahai L."/>
            <person name="Eastwood N."/>
            <person name="Colbourne J.K."/>
            <person name="Zhou J."/>
            <person name="Mallon E."/>
            <person name="Orsini L."/>
        </authorList>
    </citation>
    <scope>NUCLEOTIDE SEQUENCE [LARGE SCALE GENOMIC DNA]</scope>
    <source>
        <strain evidence="1">LRV0_1</strain>
    </source>
</reference>
<organism evidence="1 2">
    <name type="scientific">Daphnia magna</name>
    <dbReference type="NCBI Taxonomy" id="35525"/>
    <lineage>
        <taxon>Eukaryota</taxon>
        <taxon>Metazoa</taxon>
        <taxon>Ecdysozoa</taxon>
        <taxon>Arthropoda</taxon>
        <taxon>Crustacea</taxon>
        <taxon>Branchiopoda</taxon>
        <taxon>Diplostraca</taxon>
        <taxon>Cladocera</taxon>
        <taxon>Anomopoda</taxon>
        <taxon>Daphniidae</taxon>
        <taxon>Daphnia</taxon>
    </lineage>
</organism>
<protein>
    <submittedName>
        <fullName evidence="1">Uncharacterized protein</fullName>
    </submittedName>
</protein>